<protein>
    <submittedName>
        <fullName evidence="2">Uncharacterized protein</fullName>
    </submittedName>
</protein>
<proteinExistence type="predicted"/>
<keyword evidence="3" id="KW-1185">Reference proteome</keyword>
<evidence type="ECO:0000256" key="1">
    <source>
        <dbReference type="SAM" id="Phobius"/>
    </source>
</evidence>
<comment type="caution">
    <text evidence="2">The sequence shown here is derived from an EMBL/GenBank/DDBJ whole genome shotgun (WGS) entry which is preliminary data.</text>
</comment>
<sequence>MNKHPQHRKSLREFVKGLNVWAKIGWTILLGYIVGRIVYWLWKVTS</sequence>
<dbReference type="EMBL" id="BJMH01000001">
    <property type="protein sequence ID" value="GEB30646.1"/>
    <property type="molecule type" value="Genomic_DNA"/>
</dbReference>
<name>A0A4Y3PFK0_BREPA</name>
<organism evidence="2 3">
    <name type="scientific">Brevibacillus parabrevis</name>
    <dbReference type="NCBI Taxonomy" id="54914"/>
    <lineage>
        <taxon>Bacteria</taxon>
        <taxon>Bacillati</taxon>
        <taxon>Bacillota</taxon>
        <taxon>Bacilli</taxon>
        <taxon>Bacillales</taxon>
        <taxon>Paenibacillaceae</taxon>
        <taxon>Brevibacillus</taxon>
    </lineage>
</organism>
<gene>
    <name evidence="2" type="ORF">BPA01_02260</name>
</gene>
<keyword evidence="1" id="KW-1133">Transmembrane helix</keyword>
<dbReference type="GeneID" id="87614690"/>
<dbReference type="RefSeq" id="WP_167470232.1">
    <property type="nucleotide sequence ID" value="NZ_BJMH01000001.1"/>
</dbReference>
<feature type="transmembrane region" description="Helical" evidence="1">
    <location>
        <begin position="20"/>
        <end position="42"/>
    </location>
</feature>
<dbReference type="AlphaFoldDB" id="A0A4Y3PFK0"/>
<keyword evidence="1" id="KW-0812">Transmembrane</keyword>
<reference evidence="2 3" key="1">
    <citation type="submission" date="2019-06" db="EMBL/GenBank/DDBJ databases">
        <title>Whole genome shotgun sequence of Brevibacillus parabrevis NBRC 12334.</title>
        <authorList>
            <person name="Hosoyama A."/>
            <person name="Uohara A."/>
            <person name="Ohji S."/>
            <person name="Ichikawa N."/>
        </authorList>
    </citation>
    <scope>NUCLEOTIDE SEQUENCE [LARGE SCALE GENOMIC DNA]</scope>
    <source>
        <strain evidence="2 3">NBRC 12334</strain>
    </source>
</reference>
<evidence type="ECO:0000313" key="2">
    <source>
        <dbReference type="EMBL" id="GEB30646.1"/>
    </source>
</evidence>
<dbReference type="Proteomes" id="UP000316882">
    <property type="component" value="Unassembled WGS sequence"/>
</dbReference>
<evidence type="ECO:0000313" key="3">
    <source>
        <dbReference type="Proteomes" id="UP000316882"/>
    </source>
</evidence>
<accession>A0A4Y3PFK0</accession>
<keyword evidence="1" id="KW-0472">Membrane</keyword>